<dbReference type="InterPro" id="IPR006221">
    <property type="entry name" value="TrpG/PapA_dom"/>
</dbReference>
<dbReference type="PRINTS" id="PR00097">
    <property type="entry name" value="ANTSNTHASEII"/>
</dbReference>
<dbReference type="GO" id="GO:0004049">
    <property type="term" value="F:anthranilate synthase activity"/>
    <property type="evidence" value="ECO:0007669"/>
    <property type="project" value="TreeGrafter"/>
</dbReference>
<dbReference type="GO" id="GO:0016740">
    <property type="term" value="F:transferase activity"/>
    <property type="evidence" value="ECO:0007669"/>
    <property type="project" value="UniProtKB-KW"/>
</dbReference>
<sequence>MILVVDNYDSFTYNLVDIIAKQNDVIVKYPDDEDVYNLDVTAVIISPGPGHPLDNNHLLNIIEHYKDKPILGVCLGAQALTCYYGGKVIQGDEIKHGKVDSMKIIKDTNLYTGVSEYSNIMRYHSLVSDPQSLPSELIITGETPDCIQSFEHRTNKHYGIQYHPESFASEFGEHIINNFLTIAGEVNQDGTINKTTTARPAKSN</sequence>
<dbReference type="SUPFAM" id="SSF52317">
    <property type="entry name" value="Class I glutamine amidotransferase-like"/>
    <property type="match status" value="1"/>
</dbReference>
<dbReference type="PRINTS" id="PR00096">
    <property type="entry name" value="GATASE"/>
</dbReference>
<dbReference type="InterPro" id="IPR050472">
    <property type="entry name" value="Anth_synth/Amidotransfase"/>
</dbReference>
<dbReference type="PANTHER" id="PTHR43418">
    <property type="entry name" value="MULTIFUNCTIONAL TRYPTOPHAN BIOSYNTHESIS PROTEIN-RELATED"/>
    <property type="match status" value="1"/>
</dbReference>
<proteinExistence type="predicted"/>
<feature type="domain" description="Glutamine amidotransferase" evidence="2">
    <location>
        <begin position="3"/>
        <end position="181"/>
    </location>
</feature>
<accession>A0A151A5P5</accession>
<dbReference type="AlphaFoldDB" id="A0A151A5P5"/>
<dbReference type="EMBL" id="LUGM01000002">
    <property type="protein sequence ID" value="KYH14565.1"/>
    <property type="molecule type" value="Genomic_DNA"/>
</dbReference>
<dbReference type="CDD" id="cd01743">
    <property type="entry name" value="GATase1_Anthranilate_Synthase"/>
    <property type="match status" value="1"/>
</dbReference>
<name>A0A151A5P5_9STAP</name>
<dbReference type="GO" id="GO:0000162">
    <property type="term" value="P:L-tryptophan biosynthetic process"/>
    <property type="evidence" value="ECO:0007669"/>
    <property type="project" value="TreeGrafter"/>
</dbReference>
<organism evidence="3 4">
    <name type="scientific">Staphylococcus kloosii</name>
    <dbReference type="NCBI Taxonomy" id="29384"/>
    <lineage>
        <taxon>Bacteria</taxon>
        <taxon>Bacillati</taxon>
        <taxon>Bacillota</taxon>
        <taxon>Bacilli</taxon>
        <taxon>Bacillales</taxon>
        <taxon>Staphylococcaceae</taxon>
        <taxon>Staphylococcus</taxon>
    </lineage>
</organism>
<comment type="caution">
    <text evidence="3">The sequence shown here is derived from an EMBL/GenBank/DDBJ whole genome shotgun (WGS) entry which is preliminary data.</text>
</comment>
<reference evidence="3 4" key="1">
    <citation type="submission" date="2016-02" db="EMBL/GenBank/DDBJ databases">
        <title>Draft genome sequence of hydrocarbon degrading Staphylococcus saprophyticus Strain CNV2, isolated from crude-oil contaminated soil from Noonmati Oil Refinery, Guwahati, Assam, India.</title>
        <authorList>
            <person name="Mukherjee A."/>
            <person name="Chettri B."/>
            <person name="Langpoklakpam J."/>
            <person name="Singh A.K."/>
            <person name="Chattopadhyay D.J."/>
        </authorList>
    </citation>
    <scope>NUCLEOTIDE SEQUENCE [LARGE SCALE GENOMIC DNA]</scope>
    <source>
        <strain evidence="3 4">CNV2</strain>
    </source>
</reference>
<dbReference type="RefSeq" id="WP_061854736.1">
    <property type="nucleotide sequence ID" value="NZ_LUGM01000002.1"/>
</dbReference>
<evidence type="ECO:0000313" key="3">
    <source>
        <dbReference type="EMBL" id="KYH14565.1"/>
    </source>
</evidence>
<dbReference type="Pfam" id="PF00117">
    <property type="entry name" value="GATase"/>
    <property type="match status" value="1"/>
</dbReference>
<dbReference type="GO" id="GO:0005829">
    <property type="term" value="C:cytosol"/>
    <property type="evidence" value="ECO:0007669"/>
    <property type="project" value="TreeGrafter"/>
</dbReference>
<evidence type="ECO:0000313" key="4">
    <source>
        <dbReference type="Proteomes" id="UP000075418"/>
    </source>
</evidence>
<evidence type="ECO:0000256" key="1">
    <source>
        <dbReference type="ARBA" id="ARBA00022962"/>
    </source>
</evidence>
<gene>
    <name evidence="3" type="ORF">A0131_07225</name>
</gene>
<evidence type="ECO:0000259" key="2">
    <source>
        <dbReference type="Pfam" id="PF00117"/>
    </source>
</evidence>
<dbReference type="InterPro" id="IPR017926">
    <property type="entry name" value="GATASE"/>
</dbReference>
<dbReference type="Proteomes" id="UP000075418">
    <property type="component" value="Unassembled WGS sequence"/>
</dbReference>
<dbReference type="NCBIfam" id="TIGR00566">
    <property type="entry name" value="trpG_papA"/>
    <property type="match status" value="1"/>
</dbReference>
<keyword evidence="1 3" id="KW-0315">Glutamine amidotransferase</keyword>
<protein>
    <submittedName>
        <fullName evidence="3">Glutamine amidotransferase</fullName>
    </submittedName>
</protein>
<dbReference type="PROSITE" id="PS51273">
    <property type="entry name" value="GATASE_TYPE_1"/>
    <property type="match status" value="1"/>
</dbReference>
<dbReference type="InterPro" id="IPR029062">
    <property type="entry name" value="Class_I_gatase-like"/>
</dbReference>
<keyword evidence="3" id="KW-0808">Transferase</keyword>
<dbReference type="PANTHER" id="PTHR43418:SF4">
    <property type="entry name" value="MULTIFUNCTIONAL TRYPTOPHAN BIOSYNTHESIS PROTEIN"/>
    <property type="match status" value="1"/>
</dbReference>
<dbReference type="Gene3D" id="3.40.50.880">
    <property type="match status" value="1"/>
</dbReference>